<dbReference type="Gene3D" id="3.20.20.140">
    <property type="entry name" value="Metal-dependent hydrolases"/>
    <property type="match status" value="1"/>
</dbReference>
<proteinExistence type="inferred from homology"/>
<feature type="domain" description="Amidohydrolase-related" evidence="5">
    <location>
        <begin position="72"/>
        <end position="356"/>
    </location>
</feature>
<evidence type="ECO:0000256" key="1">
    <source>
        <dbReference type="ARBA" id="ARBA00006773"/>
    </source>
</evidence>
<protein>
    <recommendedName>
        <fullName evidence="2">adenine deaminase</fullName>
        <ecNumber evidence="2">3.5.4.2</ecNumber>
    </recommendedName>
</protein>
<evidence type="ECO:0000256" key="3">
    <source>
        <dbReference type="ARBA" id="ARBA00022801"/>
    </source>
</evidence>
<dbReference type="GO" id="GO:0000034">
    <property type="term" value="F:adenine deaminase activity"/>
    <property type="evidence" value="ECO:0007669"/>
    <property type="project" value="UniProtKB-EC"/>
</dbReference>
<dbReference type="SUPFAM" id="SSF51338">
    <property type="entry name" value="Composite domain of metallo-dependent hydrolases"/>
    <property type="match status" value="1"/>
</dbReference>
<organism evidence="7 8">
    <name type="scientific">Peribacillus simplex</name>
    <dbReference type="NCBI Taxonomy" id="1478"/>
    <lineage>
        <taxon>Bacteria</taxon>
        <taxon>Bacillati</taxon>
        <taxon>Bacillota</taxon>
        <taxon>Bacilli</taxon>
        <taxon>Bacillales</taxon>
        <taxon>Bacillaceae</taxon>
        <taxon>Peribacillus</taxon>
    </lineage>
</organism>
<evidence type="ECO:0000259" key="5">
    <source>
        <dbReference type="Pfam" id="PF01979"/>
    </source>
</evidence>
<sequence>MNAKANRNELVEVAQGKRPADMFIKGGTVINVYSGEFLQQNIALYKDCIAYIGQNEVKINENTTVIDANGLYVSPGFIETHAHPWVIYNPISITAKVLPLGTTTTVNDNLFFYLHLGHSGFKRLLGELKNLPGNFFWLIRLVSQASYPGERDWFNKEDIMDLLSSEEVLGTAEVTRWPLLYKGDPVLLDIIDAAKKMGKIADGHNAGCSYEKLNSIAASGISACHEAITAEEALDRLRLGLWTVLRNSSLRPDLSKIIKLITDGQVSTGRILMTTDGPHPTFIEKEGFVDGLVRQAVEYGVPVIEAIQMVTINAATYLKQDDYIGGLAPGKKADILLLPDLVQFRPDLVISNGRIVAEKGELTTQMPDLDWDKHLPENTFPFSRGILANPDLYLYPHTSSNDPVPVIHFVSNVITEQENLFLPAKNGYVDLSAQEGLMYAALIDRKGEWVTKGILERFALNLDGMASTFNTTTDLLTIGRKPEAMAKAASRVHELGGGIVIVDDNEIILEIPLQLTGMMTSDPSFDSAVEFNDKLLKVLQARGFPFHDILYTLLFLTCDFLPGLRLNPFGLYDVKSDRILFPSTSMTNFLNKMNA</sequence>
<dbReference type="PANTHER" id="PTHR11113">
    <property type="entry name" value="N-ACETYLGLUCOSAMINE-6-PHOSPHATE DEACETYLASE"/>
    <property type="match status" value="1"/>
</dbReference>
<evidence type="ECO:0000313" key="7">
    <source>
        <dbReference type="EMBL" id="CEG32122.1"/>
    </source>
</evidence>
<keyword evidence="3" id="KW-0378">Hydrolase</keyword>
<comment type="catalytic activity">
    <reaction evidence="4">
        <text>adenine + H2O + H(+) = hypoxanthine + NH4(+)</text>
        <dbReference type="Rhea" id="RHEA:23688"/>
        <dbReference type="ChEBI" id="CHEBI:15377"/>
        <dbReference type="ChEBI" id="CHEBI:15378"/>
        <dbReference type="ChEBI" id="CHEBI:16708"/>
        <dbReference type="ChEBI" id="CHEBI:17368"/>
        <dbReference type="ChEBI" id="CHEBI:28938"/>
        <dbReference type="EC" id="3.5.4.2"/>
    </reaction>
</comment>
<dbReference type="InterPro" id="IPR006680">
    <property type="entry name" value="Amidohydro-rel"/>
</dbReference>
<dbReference type="RefSeq" id="WP_048686006.1">
    <property type="nucleotide sequence ID" value="NZ_CCXW01000001.1"/>
</dbReference>
<gene>
    <name evidence="7" type="ORF">BN1180_02279</name>
</gene>
<comment type="similarity">
    <text evidence="1">Belongs to the metallo-dependent hydrolases superfamily. Adenine deaminase family.</text>
</comment>
<comment type="caution">
    <text evidence="7">The sequence shown here is derived from an EMBL/GenBank/DDBJ whole genome shotgun (WGS) entry which is preliminary data.</text>
</comment>
<dbReference type="PANTHER" id="PTHR11113:SF6">
    <property type="entry name" value="ADENINE DEAMINASE YERA-RELATED"/>
    <property type="match status" value="1"/>
</dbReference>
<dbReference type="SUPFAM" id="SSF51556">
    <property type="entry name" value="Metallo-dependent hydrolases"/>
    <property type="match status" value="1"/>
</dbReference>
<name>A0AAN2PGE3_9BACI</name>
<reference evidence="7 8" key="1">
    <citation type="journal article" date="2014" name="Genome Announc.">
        <title>Genome Sequence of Bacillus simplex Strain P558, Isolated from a Human Fecal Sample.</title>
        <authorList>
            <person name="Croce O."/>
            <person name="Hugon P."/>
            <person name="Lagier J.C."/>
            <person name="Bibi F."/>
            <person name="Robert C."/>
            <person name="Azhar E.I."/>
            <person name="Raoult D."/>
            <person name="Fournier P.E."/>
        </authorList>
    </citation>
    <scope>NUCLEOTIDE SEQUENCE [LARGE SCALE GENOMIC DNA]</scope>
    <source>
        <strain evidence="7 8">P558</strain>
    </source>
</reference>
<dbReference type="Pfam" id="PF01979">
    <property type="entry name" value="Amidohydro_1"/>
    <property type="match status" value="1"/>
</dbReference>
<dbReference type="Pfam" id="PF13382">
    <property type="entry name" value="Adenine_deam_C"/>
    <property type="match status" value="1"/>
</dbReference>
<dbReference type="InterPro" id="IPR011059">
    <property type="entry name" value="Metal-dep_hydrolase_composite"/>
</dbReference>
<dbReference type="Proteomes" id="UP000182110">
    <property type="component" value="Unassembled WGS sequence"/>
</dbReference>
<feature type="domain" description="Adenine deaminase C-terminal" evidence="6">
    <location>
        <begin position="413"/>
        <end position="576"/>
    </location>
</feature>
<dbReference type="InterPro" id="IPR032466">
    <property type="entry name" value="Metal_Hydrolase"/>
</dbReference>
<keyword evidence="8" id="KW-1185">Reference proteome</keyword>
<accession>A0AAN2PGE3</accession>
<dbReference type="EMBL" id="CCXW01000001">
    <property type="protein sequence ID" value="CEG32122.1"/>
    <property type="molecule type" value="Genomic_DNA"/>
</dbReference>
<dbReference type="Gene3D" id="2.30.40.10">
    <property type="entry name" value="Urease, subunit C, domain 1"/>
    <property type="match status" value="1"/>
</dbReference>
<dbReference type="EC" id="3.5.4.2" evidence="2"/>
<evidence type="ECO:0000259" key="6">
    <source>
        <dbReference type="Pfam" id="PF13382"/>
    </source>
</evidence>
<dbReference type="InterPro" id="IPR026912">
    <property type="entry name" value="Adenine_deam_C"/>
</dbReference>
<evidence type="ECO:0000256" key="2">
    <source>
        <dbReference type="ARBA" id="ARBA00012782"/>
    </source>
</evidence>
<dbReference type="AlphaFoldDB" id="A0AAN2PGE3"/>
<evidence type="ECO:0000256" key="4">
    <source>
        <dbReference type="ARBA" id="ARBA00047720"/>
    </source>
</evidence>
<evidence type="ECO:0000313" key="8">
    <source>
        <dbReference type="Proteomes" id="UP000182110"/>
    </source>
</evidence>